<dbReference type="KEGG" id="nhl:Nhal_0979"/>
<reference evidence="2" key="1">
    <citation type="submission" date="2010-04" db="EMBL/GenBank/DDBJ databases">
        <title>Complete genome sequence of Nitrosococcus halophilus Nc4, a salt-adapted, aerobic obligate ammonia-oxidizing sulfur purple bacterium.</title>
        <authorList>
            <consortium name="US DOE Joint Genome Institute"/>
            <person name="Campbell M.A."/>
            <person name="Malfatti S.A."/>
            <person name="Chain P.S.G."/>
            <person name="Heidelberg J.F."/>
            <person name="Ward B.B."/>
            <person name="Klotz M.G."/>
        </authorList>
    </citation>
    <scope>NUCLEOTIDE SEQUENCE [LARGE SCALE GENOMIC DNA]</scope>
    <source>
        <strain evidence="2">Nc4</strain>
    </source>
</reference>
<dbReference type="STRING" id="472759.Nhal_0979"/>
<proteinExistence type="predicted"/>
<dbReference type="EMBL" id="CP001798">
    <property type="protein sequence ID" value="ADE14152.1"/>
    <property type="molecule type" value="Genomic_DNA"/>
</dbReference>
<keyword evidence="2" id="KW-1185">Reference proteome</keyword>
<dbReference type="HOGENOM" id="CLU_2602427_0_0_6"/>
<dbReference type="Proteomes" id="UP000001844">
    <property type="component" value="Chromosome"/>
</dbReference>
<name>D5BYG9_NITHN</name>
<dbReference type="AlphaFoldDB" id="D5BYG9"/>
<evidence type="ECO:0000313" key="1">
    <source>
        <dbReference type="EMBL" id="ADE14152.1"/>
    </source>
</evidence>
<accession>D5BYG9</accession>
<protein>
    <submittedName>
        <fullName evidence="1">Uncharacterized protein</fullName>
    </submittedName>
</protein>
<sequence length="79" mass="9045">MKLYNKVVGIVGFAAGTVAGFFDGNIQHNQKLIKSSRNSGALRARAREKRKISSGINRYKFLPRVRPLYSHYSYYCIDF</sequence>
<organism evidence="1 2">
    <name type="scientific">Nitrosococcus halophilus (strain Nc4)</name>
    <dbReference type="NCBI Taxonomy" id="472759"/>
    <lineage>
        <taxon>Bacteria</taxon>
        <taxon>Pseudomonadati</taxon>
        <taxon>Pseudomonadota</taxon>
        <taxon>Gammaproteobacteria</taxon>
        <taxon>Chromatiales</taxon>
        <taxon>Chromatiaceae</taxon>
        <taxon>Nitrosococcus</taxon>
    </lineage>
</organism>
<evidence type="ECO:0000313" key="2">
    <source>
        <dbReference type="Proteomes" id="UP000001844"/>
    </source>
</evidence>
<gene>
    <name evidence="1" type="ordered locus">Nhal_0979</name>
</gene>